<dbReference type="RefSeq" id="WP_129528620.1">
    <property type="nucleotide sequence ID" value="NZ_UFQB01000014.1"/>
</dbReference>
<keyword evidence="1" id="KW-1133">Transmembrane helix</keyword>
<dbReference type="EMBL" id="UFQB01000014">
    <property type="protein sequence ID" value="SSW68139.1"/>
    <property type="molecule type" value="Genomic_DNA"/>
</dbReference>
<evidence type="ECO:0000313" key="2">
    <source>
        <dbReference type="EMBL" id="SSW68139.1"/>
    </source>
</evidence>
<evidence type="ECO:0000256" key="1">
    <source>
        <dbReference type="SAM" id="Phobius"/>
    </source>
</evidence>
<reference evidence="2 3" key="1">
    <citation type="submission" date="2018-07" db="EMBL/GenBank/DDBJ databases">
        <authorList>
            <person name="Peeters C."/>
        </authorList>
    </citation>
    <scope>NUCLEOTIDE SEQUENCE [LARGE SCALE GENOMIC DNA]</scope>
    <source>
        <strain evidence="2 3">LMG 3411</strain>
    </source>
</reference>
<gene>
    <name evidence="2" type="ORF">AGI3411_03467</name>
</gene>
<dbReference type="Proteomes" id="UP000289184">
    <property type="component" value="Unassembled WGS sequence"/>
</dbReference>
<keyword evidence="1" id="KW-0812">Transmembrane</keyword>
<evidence type="ECO:0000313" key="3">
    <source>
        <dbReference type="Proteomes" id="UP000289184"/>
    </source>
</evidence>
<protein>
    <submittedName>
        <fullName evidence="2">Uncharacterized protein</fullName>
    </submittedName>
</protein>
<accession>A0A446CJU5</accession>
<name>A0A446CJU5_9BURK</name>
<organism evidence="2 3">
    <name type="scientific">Achromobacter agilis</name>
    <dbReference type="NCBI Taxonomy" id="1353888"/>
    <lineage>
        <taxon>Bacteria</taxon>
        <taxon>Pseudomonadati</taxon>
        <taxon>Pseudomonadota</taxon>
        <taxon>Betaproteobacteria</taxon>
        <taxon>Burkholderiales</taxon>
        <taxon>Alcaligenaceae</taxon>
        <taxon>Achromobacter</taxon>
    </lineage>
</organism>
<proteinExistence type="predicted"/>
<dbReference type="OrthoDB" id="8685566at2"/>
<keyword evidence="1" id="KW-0472">Membrane</keyword>
<sequence>MDARSQQIRASAMSFSLLVGAFRFLGWLNGGAALVLTGFSLGIVGGDIAAPDLQLPLELLLAGLLASCVGALFAYLAQVSLLRQGYSGHLTRAHWPAQLLAMLCYLLSALAFCAACWLAAGQALADPPQMTAYVGRYF</sequence>
<feature type="transmembrane region" description="Helical" evidence="1">
    <location>
        <begin position="12"/>
        <end position="39"/>
    </location>
</feature>
<feature type="transmembrane region" description="Helical" evidence="1">
    <location>
        <begin position="59"/>
        <end position="78"/>
    </location>
</feature>
<dbReference type="AlphaFoldDB" id="A0A446CJU5"/>
<keyword evidence="3" id="KW-1185">Reference proteome</keyword>
<feature type="transmembrane region" description="Helical" evidence="1">
    <location>
        <begin position="99"/>
        <end position="120"/>
    </location>
</feature>